<dbReference type="PANTHER" id="PTHR33495:SF2">
    <property type="entry name" value="ANTI-SIGMA FACTOR ANTAGONIST TM_1081-RELATED"/>
    <property type="match status" value="1"/>
</dbReference>
<comment type="caution">
    <text evidence="4">The sequence shown here is derived from an EMBL/GenBank/DDBJ whole genome shotgun (WGS) entry which is preliminary data.</text>
</comment>
<protein>
    <recommendedName>
        <fullName evidence="2">Anti-sigma factor antagonist</fullName>
    </recommendedName>
</protein>
<comment type="similarity">
    <text evidence="1 2">Belongs to the anti-sigma-factor antagonist family.</text>
</comment>
<dbReference type="InterPro" id="IPR003658">
    <property type="entry name" value="Anti-sigma_ant"/>
</dbReference>
<evidence type="ECO:0000256" key="1">
    <source>
        <dbReference type="ARBA" id="ARBA00009013"/>
    </source>
</evidence>
<dbReference type="RefSeq" id="WP_236087558.1">
    <property type="nucleotide sequence ID" value="NZ_JAKGSG010000009.1"/>
</dbReference>
<dbReference type="PROSITE" id="PS50801">
    <property type="entry name" value="STAS"/>
    <property type="match status" value="1"/>
</dbReference>
<dbReference type="SUPFAM" id="SSF52091">
    <property type="entry name" value="SpoIIaa-like"/>
    <property type="match status" value="1"/>
</dbReference>
<dbReference type="InterPro" id="IPR036513">
    <property type="entry name" value="STAS_dom_sf"/>
</dbReference>
<gene>
    <name evidence="4" type="ORF">L1785_02515</name>
</gene>
<feature type="domain" description="STAS" evidence="3">
    <location>
        <begin position="11"/>
        <end position="110"/>
    </location>
</feature>
<dbReference type="EMBL" id="JAKGSG010000009">
    <property type="protein sequence ID" value="MCF4119843.1"/>
    <property type="molecule type" value="Genomic_DNA"/>
</dbReference>
<dbReference type="Gene3D" id="3.30.750.24">
    <property type="entry name" value="STAS domain"/>
    <property type="match status" value="1"/>
</dbReference>
<organism evidence="4 5">
    <name type="scientific">Antribacter soli</name>
    <dbReference type="NCBI Taxonomy" id="2910976"/>
    <lineage>
        <taxon>Bacteria</taxon>
        <taxon>Bacillati</taxon>
        <taxon>Actinomycetota</taxon>
        <taxon>Actinomycetes</taxon>
        <taxon>Micrococcales</taxon>
        <taxon>Promicromonosporaceae</taxon>
        <taxon>Antribacter</taxon>
    </lineage>
</organism>
<accession>A0AA41QAT0</accession>
<sequence length="110" mass="11883">MEFKTEELGKDITLVRGNGRLNMIAAPRLRSVVAYAVENGRPRVVVDLSEVEFMDSSGLGSLISCLKTVRQAGGDLRIAAPATQVSMVLSLSNVDRILKPYAVAETAFDD</sequence>
<evidence type="ECO:0000313" key="4">
    <source>
        <dbReference type="EMBL" id="MCF4119843.1"/>
    </source>
</evidence>
<dbReference type="InterPro" id="IPR002645">
    <property type="entry name" value="STAS_dom"/>
</dbReference>
<proteinExistence type="inferred from homology"/>
<name>A0AA41QAT0_9MICO</name>
<dbReference type="NCBIfam" id="TIGR00377">
    <property type="entry name" value="ant_ant_sig"/>
    <property type="match status" value="1"/>
</dbReference>
<dbReference type="GO" id="GO:0043856">
    <property type="term" value="F:anti-sigma factor antagonist activity"/>
    <property type="evidence" value="ECO:0007669"/>
    <property type="project" value="InterPro"/>
</dbReference>
<dbReference type="Pfam" id="PF01740">
    <property type="entry name" value="STAS"/>
    <property type="match status" value="1"/>
</dbReference>
<dbReference type="Proteomes" id="UP001165405">
    <property type="component" value="Unassembled WGS sequence"/>
</dbReference>
<evidence type="ECO:0000313" key="5">
    <source>
        <dbReference type="Proteomes" id="UP001165405"/>
    </source>
</evidence>
<dbReference type="PANTHER" id="PTHR33495">
    <property type="entry name" value="ANTI-SIGMA FACTOR ANTAGONIST TM_1081-RELATED-RELATED"/>
    <property type="match status" value="1"/>
</dbReference>
<dbReference type="AlphaFoldDB" id="A0AA41QAT0"/>
<dbReference type="CDD" id="cd07043">
    <property type="entry name" value="STAS_anti-anti-sigma_factors"/>
    <property type="match status" value="1"/>
</dbReference>
<evidence type="ECO:0000256" key="2">
    <source>
        <dbReference type="RuleBase" id="RU003749"/>
    </source>
</evidence>
<keyword evidence="5" id="KW-1185">Reference proteome</keyword>
<evidence type="ECO:0000259" key="3">
    <source>
        <dbReference type="PROSITE" id="PS50801"/>
    </source>
</evidence>
<reference evidence="4" key="1">
    <citation type="submission" date="2022-01" db="EMBL/GenBank/DDBJ databases">
        <title>Antribacter sp. nov., isolated from Guizhou of China.</title>
        <authorList>
            <person name="Chengliang C."/>
            <person name="Ya Z."/>
        </authorList>
    </citation>
    <scope>NUCLEOTIDE SEQUENCE</scope>
    <source>
        <strain evidence="4">KLBMP 9083</strain>
    </source>
</reference>